<dbReference type="PANTHER" id="PTHR21373">
    <property type="entry name" value="GLUCOSE REPRESSIBLE PROTEIN MAK10"/>
    <property type="match status" value="1"/>
</dbReference>
<dbReference type="OrthoDB" id="269405at2759"/>
<dbReference type="GeneID" id="110234496"/>
<reference evidence="2" key="1">
    <citation type="submission" date="2022-11" db="UniProtKB">
        <authorList>
            <consortium name="EnsemblMetazoa"/>
        </authorList>
    </citation>
    <scope>IDENTIFICATION</scope>
</reference>
<dbReference type="InterPro" id="IPR007244">
    <property type="entry name" value="Naa35_N"/>
</dbReference>
<dbReference type="InterPro" id="IPR057983">
    <property type="entry name" value="NAA35-like_N"/>
</dbReference>
<accession>A0A913WXH0</accession>
<evidence type="ECO:0000313" key="3">
    <source>
        <dbReference type="Proteomes" id="UP000887567"/>
    </source>
</evidence>
<dbReference type="GO" id="GO:0031417">
    <property type="term" value="C:NatC complex"/>
    <property type="evidence" value="ECO:0007669"/>
    <property type="project" value="InterPro"/>
</dbReference>
<name>A0A913WXH0_EXADI</name>
<dbReference type="Pfam" id="PF04112">
    <property type="entry name" value="Mak10"/>
    <property type="match status" value="2"/>
</dbReference>
<dbReference type="Proteomes" id="UP000887567">
    <property type="component" value="Unplaced"/>
</dbReference>
<keyword evidence="3" id="KW-1185">Reference proteome</keyword>
<organism evidence="2 3">
    <name type="scientific">Exaiptasia diaphana</name>
    <name type="common">Tropical sea anemone</name>
    <name type="synonym">Aiptasia pulchella</name>
    <dbReference type="NCBI Taxonomy" id="2652724"/>
    <lineage>
        <taxon>Eukaryota</taxon>
        <taxon>Metazoa</taxon>
        <taxon>Cnidaria</taxon>
        <taxon>Anthozoa</taxon>
        <taxon>Hexacorallia</taxon>
        <taxon>Actiniaria</taxon>
        <taxon>Aiptasiidae</taxon>
        <taxon>Exaiptasia</taxon>
    </lineage>
</organism>
<dbReference type="PANTHER" id="PTHR21373:SF0">
    <property type="entry name" value="N-ALPHA-ACETYLTRANSFERASE 35, NATC AUXILIARY SUBUNIT"/>
    <property type="match status" value="1"/>
</dbReference>
<proteinExistence type="predicted"/>
<dbReference type="KEGG" id="epa:110234496"/>
<evidence type="ECO:0000313" key="2">
    <source>
        <dbReference type="EnsemblMetazoa" id="XP_020895532.2"/>
    </source>
</evidence>
<feature type="domain" description="NAA35-like N-terminal" evidence="1">
    <location>
        <begin position="37"/>
        <end position="78"/>
    </location>
</feature>
<protein>
    <recommendedName>
        <fullName evidence="1">NAA35-like N-terminal domain-containing protein</fullName>
    </recommendedName>
</protein>
<evidence type="ECO:0000259" key="1">
    <source>
        <dbReference type="Pfam" id="PF04112"/>
    </source>
</evidence>
<feature type="domain" description="NAA35-like N-terminal" evidence="1">
    <location>
        <begin position="1"/>
        <end position="29"/>
    </location>
</feature>
<dbReference type="EnsemblMetazoa" id="XM_021039873.2">
    <property type="protein sequence ID" value="XP_020895532.2"/>
    <property type="gene ID" value="LOC110234496"/>
</dbReference>
<sequence>MDELLACLVTWLDGHSLVQTVFICLYMHDPFLIQDPCLKAFCVAVLKCCEFIRIAVNTAQVFEEEDFQSMTYGFKMGSPVSEPRAAGMLKEAEEEIAKKIKSARVSIKTDPMTTDLQAEIKKNEAILARLKFLKAFYCSIVALDKHECSGVSTAKQLLNTALTLVDPIKKTIELGTHGDLEKGTCIPW</sequence>
<dbReference type="RefSeq" id="XP_020895532.2">
    <property type="nucleotide sequence ID" value="XM_021039873.2"/>
</dbReference>
<dbReference type="AlphaFoldDB" id="A0A913WXH0"/>